<organism evidence="4 5">
    <name type="scientific">Phytoactinopolyspora halotolerans</name>
    <dbReference type="NCBI Taxonomy" id="1981512"/>
    <lineage>
        <taxon>Bacteria</taxon>
        <taxon>Bacillati</taxon>
        <taxon>Actinomycetota</taxon>
        <taxon>Actinomycetes</taxon>
        <taxon>Jiangellales</taxon>
        <taxon>Jiangellaceae</taxon>
        <taxon>Phytoactinopolyspora</taxon>
    </lineage>
</organism>
<feature type="compositionally biased region" description="Basic residues" evidence="1">
    <location>
        <begin position="1"/>
        <end position="10"/>
    </location>
</feature>
<feature type="transmembrane region" description="Helical" evidence="2">
    <location>
        <begin position="289"/>
        <end position="311"/>
    </location>
</feature>
<feature type="region of interest" description="Disordered" evidence="1">
    <location>
        <begin position="1"/>
        <end position="36"/>
    </location>
</feature>
<dbReference type="GO" id="GO:0009103">
    <property type="term" value="P:lipopolysaccharide biosynthetic process"/>
    <property type="evidence" value="ECO:0007669"/>
    <property type="project" value="TreeGrafter"/>
</dbReference>
<accession>A0A6L9S5G3</accession>
<evidence type="ECO:0000313" key="5">
    <source>
        <dbReference type="Proteomes" id="UP000475214"/>
    </source>
</evidence>
<keyword evidence="5" id="KW-1185">Reference proteome</keyword>
<dbReference type="GO" id="GO:0016747">
    <property type="term" value="F:acyltransferase activity, transferring groups other than amino-acyl groups"/>
    <property type="evidence" value="ECO:0007669"/>
    <property type="project" value="InterPro"/>
</dbReference>
<keyword evidence="4" id="KW-0808">Transferase</keyword>
<feature type="transmembrane region" description="Helical" evidence="2">
    <location>
        <begin position="317"/>
        <end position="339"/>
    </location>
</feature>
<proteinExistence type="predicted"/>
<gene>
    <name evidence="4" type="ORF">G1H10_09515</name>
</gene>
<protein>
    <submittedName>
        <fullName evidence="4">Acyltransferase</fullName>
    </submittedName>
</protein>
<keyword evidence="2" id="KW-0472">Membrane</keyword>
<feature type="transmembrane region" description="Helical" evidence="2">
    <location>
        <begin position="389"/>
        <end position="408"/>
    </location>
</feature>
<feature type="transmembrane region" description="Helical" evidence="2">
    <location>
        <begin position="196"/>
        <end position="216"/>
    </location>
</feature>
<keyword evidence="4" id="KW-0012">Acyltransferase</keyword>
<feature type="transmembrane region" description="Helical" evidence="2">
    <location>
        <begin position="360"/>
        <end position="383"/>
    </location>
</feature>
<reference evidence="4 5" key="1">
    <citation type="submission" date="2020-02" db="EMBL/GenBank/DDBJ databases">
        <authorList>
            <person name="Li X.-J."/>
            <person name="Han X.-M."/>
        </authorList>
    </citation>
    <scope>NUCLEOTIDE SEQUENCE [LARGE SCALE GENOMIC DNA]</scope>
    <source>
        <strain evidence="4 5">CCTCC AB 2017055</strain>
    </source>
</reference>
<evidence type="ECO:0000259" key="3">
    <source>
        <dbReference type="Pfam" id="PF01757"/>
    </source>
</evidence>
<feature type="transmembrane region" description="Helical" evidence="2">
    <location>
        <begin position="264"/>
        <end position="282"/>
    </location>
</feature>
<evidence type="ECO:0000313" key="4">
    <source>
        <dbReference type="EMBL" id="NEE00406.1"/>
    </source>
</evidence>
<dbReference type="PANTHER" id="PTHR23028:SF53">
    <property type="entry name" value="ACYL_TRANSF_3 DOMAIN-CONTAINING PROTEIN"/>
    <property type="match status" value="1"/>
</dbReference>
<dbReference type="Proteomes" id="UP000475214">
    <property type="component" value="Unassembled WGS sequence"/>
</dbReference>
<comment type="caution">
    <text evidence="4">The sequence shown here is derived from an EMBL/GenBank/DDBJ whole genome shotgun (WGS) entry which is preliminary data.</text>
</comment>
<keyword evidence="2" id="KW-0812">Transmembrane</keyword>
<feature type="transmembrane region" description="Helical" evidence="2">
    <location>
        <begin position="429"/>
        <end position="447"/>
    </location>
</feature>
<sequence length="460" mass="49714">MSHAPHAPRHSRPEPATRRFLEISTKQNSRTDGSEARALTATKPWAYVSSLDGLRGLAIAGVLLFHTGHLDGGFLGVDLFFVLSGFLITGLLLRETSGTGSVSLRRFWARRLRRLFPALATMLAAVTLTVWWLERAAAGMAANGEMVRTTLSDGPWVQLHLINWHLLAQDAGYWDAFGQSRLFAHLWSIAVEEQFYIVWPAILLLTAAVIGSVIGVHRRRDPVVLGWAVILACGLLAVLSLTLMILLLEPADPTRVYTGTDTRAFSLLLGAAAATEPARLLFRHLLQLLGRAAGTVTALLTAGILTSWFLADGTDAAGLFTGGLFAHATASAVLIGLCAEHHARPERGREPLQAVLESAPLRWLGQISYSLYLWHWPVIVLMAPELPGLSGWAHTSVVLGISIALAAASKYLIEDPVRFRAGWARGTTGAVVFAMASAALLALWLLLPQPAGPQIDVTRI</sequence>
<evidence type="ECO:0000256" key="1">
    <source>
        <dbReference type="SAM" id="MobiDB-lite"/>
    </source>
</evidence>
<dbReference type="Pfam" id="PF01757">
    <property type="entry name" value="Acyl_transf_3"/>
    <property type="match status" value="1"/>
</dbReference>
<dbReference type="GO" id="GO:0016020">
    <property type="term" value="C:membrane"/>
    <property type="evidence" value="ECO:0007669"/>
    <property type="project" value="TreeGrafter"/>
</dbReference>
<dbReference type="InterPro" id="IPR002656">
    <property type="entry name" value="Acyl_transf_3_dom"/>
</dbReference>
<dbReference type="RefSeq" id="WP_163736034.1">
    <property type="nucleotide sequence ID" value="NZ_JAAGOA010000005.1"/>
</dbReference>
<feature type="compositionally biased region" description="Basic and acidic residues" evidence="1">
    <location>
        <begin position="11"/>
        <end position="21"/>
    </location>
</feature>
<feature type="transmembrane region" description="Helical" evidence="2">
    <location>
        <begin position="114"/>
        <end position="133"/>
    </location>
</feature>
<keyword evidence="2" id="KW-1133">Transmembrane helix</keyword>
<dbReference type="PANTHER" id="PTHR23028">
    <property type="entry name" value="ACETYLTRANSFERASE"/>
    <property type="match status" value="1"/>
</dbReference>
<feature type="transmembrane region" description="Helical" evidence="2">
    <location>
        <begin position="72"/>
        <end position="93"/>
    </location>
</feature>
<evidence type="ECO:0000256" key="2">
    <source>
        <dbReference type="SAM" id="Phobius"/>
    </source>
</evidence>
<dbReference type="AlphaFoldDB" id="A0A6L9S5G3"/>
<feature type="transmembrane region" description="Helical" evidence="2">
    <location>
        <begin position="223"/>
        <end position="248"/>
    </location>
</feature>
<feature type="domain" description="Acyltransferase 3" evidence="3">
    <location>
        <begin position="49"/>
        <end position="407"/>
    </location>
</feature>
<dbReference type="EMBL" id="JAAGOA010000005">
    <property type="protein sequence ID" value="NEE00406.1"/>
    <property type="molecule type" value="Genomic_DNA"/>
</dbReference>
<name>A0A6L9S5G3_9ACTN</name>
<dbReference type="InterPro" id="IPR050879">
    <property type="entry name" value="Acyltransferase_3"/>
</dbReference>